<proteinExistence type="inferred from homology"/>
<evidence type="ECO:0000256" key="10">
    <source>
        <dbReference type="ARBA" id="ARBA00048109"/>
    </source>
</evidence>
<feature type="domain" description="O-acyltransferase WSD1 C-terminal" evidence="13">
    <location>
        <begin position="280"/>
        <end position="384"/>
    </location>
</feature>
<comment type="similarity">
    <text evidence="8">In the N-terminal section; belongs to the long-chain O-acyltransferase family.</text>
</comment>
<dbReference type="InterPro" id="IPR009721">
    <property type="entry name" value="O-acyltransferase_WSD1_C"/>
</dbReference>
<evidence type="ECO:0000256" key="8">
    <source>
        <dbReference type="ARBA" id="ARBA00024360"/>
    </source>
</evidence>
<gene>
    <name evidence="14" type="ORF">FSB_LOCUS36410</name>
</gene>
<dbReference type="GO" id="GO:0019432">
    <property type="term" value="P:triglyceride biosynthetic process"/>
    <property type="evidence" value="ECO:0007669"/>
    <property type="project" value="UniProtKB-UniPathway"/>
</dbReference>
<evidence type="ECO:0000256" key="1">
    <source>
        <dbReference type="ARBA" id="ARBA00004162"/>
    </source>
</evidence>
<keyword evidence="7" id="KW-0012">Acyltransferase</keyword>
<dbReference type="GO" id="GO:0005886">
    <property type="term" value="C:plasma membrane"/>
    <property type="evidence" value="ECO:0007669"/>
    <property type="project" value="UniProtKB-SubCell"/>
</dbReference>
<reference evidence="14" key="1">
    <citation type="submission" date="2018-02" db="EMBL/GenBank/DDBJ databases">
        <authorList>
            <person name="Cohen D.B."/>
            <person name="Kent A.D."/>
        </authorList>
    </citation>
    <scope>NUCLEOTIDE SEQUENCE</scope>
</reference>
<evidence type="ECO:0000256" key="2">
    <source>
        <dbReference type="ARBA" id="ARBA00004586"/>
    </source>
</evidence>
<feature type="compositionally biased region" description="Polar residues" evidence="11">
    <location>
        <begin position="418"/>
        <end position="428"/>
    </location>
</feature>
<feature type="domain" description="O-acyltransferase WSD1-like N-terminal" evidence="12">
    <location>
        <begin position="95"/>
        <end position="170"/>
    </location>
</feature>
<name>A0A2N9H9I4_FAGSY</name>
<comment type="catalytic activity">
    <reaction evidence="9">
        <text>a long chain fatty alcohol + a fatty acyl-CoA = a long-chain alcohol wax ester + CoA</text>
        <dbReference type="Rhea" id="RHEA:38443"/>
        <dbReference type="ChEBI" id="CHEBI:17135"/>
        <dbReference type="ChEBI" id="CHEBI:57287"/>
        <dbReference type="ChEBI" id="CHEBI:77636"/>
        <dbReference type="ChEBI" id="CHEBI:235323"/>
        <dbReference type="EC" id="2.3.1.75"/>
    </reaction>
</comment>
<accession>A0A2N9H9I4</accession>
<dbReference type="GO" id="GO:0005789">
    <property type="term" value="C:endoplasmic reticulum membrane"/>
    <property type="evidence" value="ECO:0007669"/>
    <property type="project" value="UniProtKB-SubCell"/>
</dbReference>
<evidence type="ECO:0000256" key="6">
    <source>
        <dbReference type="ARBA" id="ARBA00022824"/>
    </source>
</evidence>
<dbReference type="PANTHER" id="PTHR31650:SF34">
    <property type="entry name" value="O-ACYLTRANSFERASE WSD1-LIKE ISOFORM X1"/>
    <property type="match status" value="1"/>
</dbReference>
<evidence type="ECO:0000259" key="12">
    <source>
        <dbReference type="Pfam" id="PF03007"/>
    </source>
</evidence>
<sequence length="455" mass="50683">MDFKEGLAPASPSAQYFNSSALSISIIAVLESEVPINDENAMSLLKDVFLPINPRFSSIMVENEKGEKQWKKVEIKLEDHIDIPIFPTGLSPTSYDKYLDDYISNMAMDRFPQHKPLWEVHIVKYPTSNAAGNIIFKLHHALGDGYSLMGSLLSCLQRADNPSLPLTFPSHQSSKPKNGKEKDDRTPIRSGDEGLEYRPIVLSTMIFSLDCIKHIKDKLGVTINDAIVGIIFLGTRLCMQDINNKSSQAHSTALVLLNTRTMKGYNSVEEMLKPDSETPWGNRFGFLHVPIPKLKDPKSPNPIEFVQAAQEVIKKKKSSFGVYLNGMLLEIVKKLRGPEAAARYILGTLRNSSMTISHMIGPLEKVALDNHSIKGLYFMTVGVPQREKERSQRETSAGHHGQQAKVFKISPVIATAFSPPSCSSRDTISLSHRESSSLSRWKPKTKTPSPRSVDL</sequence>
<comment type="catalytic activity">
    <reaction evidence="10">
        <text>an acyl-CoA + a 1,2-diacyl-sn-glycerol = a triacyl-sn-glycerol + CoA</text>
        <dbReference type="Rhea" id="RHEA:10868"/>
        <dbReference type="ChEBI" id="CHEBI:17815"/>
        <dbReference type="ChEBI" id="CHEBI:57287"/>
        <dbReference type="ChEBI" id="CHEBI:58342"/>
        <dbReference type="ChEBI" id="CHEBI:64615"/>
        <dbReference type="EC" id="2.3.1.20"/>
    </reaction>
</comment>
<evidence type="ECO:0000256" key="4">
    <source>
        <dbReference type="ARBA" id="ARBA00005189"/>
    </source>
</evidence>
<dbReference type="InterPro" id="IPR045034">
    <property type="entry name" value="O-acyltransferase_WSD1-like"/>
</dbReference>
<feature type="region of interest" description="Disordered" evidence="11">
    <location>
        <begin position="417"/>
        <end position="455"/>
    </location>
</feature>
<evidence type="ECO:0000256" key="5">
    <source>
        <dbReference type="ARBA" id="ARBA00022679"/>
    </source>
</evidence>
<comment type="pathway">
    <text evidence="4">Lipid metabolism.</text>
</comment>
<protein>
    <submittedName>
        <fullName evidence="14">Uncharacterized protein</fullName>
    </submittedName>
</protein>
<evidence type="ECO:0000256" key="9">
    <source>
        <dbReference type="ARBA" id="ARBA00047604"/>
    </source>
</evidence>
<comment type="pathway">
    <text evidence="3">Glycerolipid metabolism; triacylglycerol biosynthesis.</text>
</comment>
<evidence type="ECO:0000259" key="13">
    <source>
        <dbReference type="Pfam" id="PF06974"/>
    </source>
</evidence>
<feature type="compositionally biased region" description="Polar residues" evidence="11">
    <location>
        <begin position="446"/>
        <end position="455"/>
    </location>
</feature>
<dbReference type="PANTHER" id="PTHR31650">
    <property type="entry name" value="O-ACYLTRANSFERASE (WSD1-LIKE) FAMILY PROTEIN"/>
    <property type="match status" value="1"/>
</dbReference>
<dbReference type="Pfam" id="PF06974">
    <property type="entry name" value="WS_DGAT_C"/>
    <property type="match status" value="1"/>
</dbReference>
<dbReference type="GO" id="GO:0004144">
    <property type="term" value="F:diacylglycerol O-acyltransferase activity"/>
    <property type="evidence" value="ECO:0007669"/>
    <property type="project" value="UniProtKB-EC"/>
</dbReference>
<dbReference type="Pfam" id="PF03007">
    <property type="entry name" value="WS_DGAT_cat"/>
    <property type="match status" value="1"/>
</dbReference>
<evidence type="ECO:0000256" key="3">
    <source>
        <dbReference type="ARBA" id="ARBA00004771"/>
    </source>
</evidence>
<keyword evidence="5" id="KW-0808">Transferase</keyword>
<dbReference type="AlphaFoldDB" id="A0A2N9H9I4"/>
<feature type="region of interest" description="Disordered" evidence="11">
    <location>
        <begin position="166"/>
        <end position="192"/>
    </location>
</feature>
<feature type="compositionally biased region" description="Basic and acidic residues" evidence="11">
    <location>
        <begin position="178"/>
        <end position="192"/>
    </location>
</feature>
<dbReference type="InterPro" id="IPR004255">
    <property type="entry name" value="O-acyltransferase_WSD1_N"/>
</dbReference>
<evidence type="ECO:0000256" key="7">
    <source>
        <dbReference type="ARBA" id="ARBA00023315"/>
    </source>
</evidence>
<evidence type="ECO:0000256" key="11">
    <source>
        <dbReference type="SAM" id="MobiDB-lite"/>
    </source>
</evidence>
<dbReference type="UniPathway" id="UPA00282"/>
<keyword evidence="6" id="KW-0256">Endoplasmic reticulum</keyword>
<dbReference type="GO" id="GO:0047196">
    <property type="term" value="F:long-chain-alcohol O-fatty-acyltransferase activity"/>
    <property type="evidence" value="ECO:0007669"/>
    <property type="project" value="UniProtKB-EC"/>
</dbReference>
<comment type="subcellular location">
    <subcellularLocation>
        <location evidence="1">Cell membrane</location>
        <topology evidence="1">Single-pass membrane protein</topology>
    </subcellularLocation>
    <subcellularLocation>
        <location evidence="2">Endoplasmic reticulum membrane</location>
    </subcellularLocation>
</comment>
<dbReference type="EMBL" id="OIVN01003062">
    <property type="protein sequence ID" value="SPD08528.1"/>
    <property type="molecule type" value="Genomic_DNA"/>
</dbReference>
<evidence type="ECO:0000313" key="14">
    <source>
        <dbReference type="EMBL" id="SPD08528.1"/>
    </source>
</evidence>
<organism evidence="14">
    <name type="scientific">Fagus sylvatica</name>
    <name type="common">Beechnut</name>
    <dbReference type="NCBI Taxonomy" id="28930"/>
    <lineage>
        <taxon>Eukaryota</taxon>
        <taxon>Viridiplantae</taxon>
        <taxon>Streptophyta</taxon>
        <taxon>Embryophyta</taxon>
        <taxon>Tracheophyta</taxon>
        <taxon>Spermatophyta</taxon>
        <taxon>Magnoliopsida</taxon>
        <taxon>eudicotyledons</taxon>
        <taxon>Gunneridae</taxon>
        <taxon>Pentapetalae</taxon>
        <taxon>rosids</taxon>
        <taxon>fabids</taxon>
        <taxon>Fagales</taxon>
        <taxon>Fagaceae</taxon>
        <taxon>Fagus</taxon>
    </lineage>
</organism>